<dbReference type="Gene3D" id="3.40.190.150">
    <property type="entry name" value="Bordetella uptake gene, domain 1"/>
    <property type="match status" value="1"/>
</dbReference>
<dbReference type="SUPFAM" id="SSF53850">
    <property type="entry name" value="Periplasmic binding protein-like II"/>
    <property type="match status" value="1"/>
</dbReference>
<feature type="chain" id="PRO_5046003840" evidence="2">
    <location>
        <begin position="25"/>
        <end position="324"/>
    </location>
</feature>
<sequence length="324" mass="33697">MRRHFLIAGALACTAVLSPLAAWAQAAYPSKPVRIVVPNAPGGAADLTARTVGEKMAKGLGQPVVIDNRPGAGGVVAGQAVASAPADGYSLLLISSGTAVSEALFKSLPFDSRKDFIPVAPLATFDLVIVSSPTGEFKTLAELITWAKANPGKLNIGTPAIGTTQHLAAELFKTAAGIDAQVVPFKGTPDVITAIRGGQIQVGLDILSPLLSQIQGKALHPLAVTGTKRSRVLPDVPTAQEAGVKNLNAASWNGLAVPAKTPKAVVDRLSKEINVALRDPDVRKKLEALNLDPHPGTPAEAAAMLNGDIQRWTEVISRAKIERQ</sequence>
<dbReference type="Proteomes" id="UP001549320">
    <property type="component" value="Unassembled WGS sequence"/>
</dbReference>
<dbReference type="EMBL" id="JBEPSH010000016">
    <property type="protein sequence ID" value="MET4580315.1"/>
    <property type="molecule type" value="Genomic_DNA"/>
</dbReference>
<keyword evidence="2" id="KW-0732">Signal</keyword>
<comment type="caution">
    <text evidence="3">The sequence shown here is derived from an EMBL/GenBank/DDBJ whole genome shotgun (WGS) entry which is preliminary data.</text>
</comment>
<proteinExistence type="inferred from homology"/>
<dbReference type="CDD" id="cd13578">
    <property type="entry name" value="PBP2_Bug27"/>
    <property type="match status" value="1"/>
</dbReference>
<keyword evidence="4" id="KW-1185">Reference proteome</keyword>
<organism evidence="3 4">
    <name type="scientific">Ottowia thiooxydans</name>
    <dbReference type="NCBI Taxonomy" id="219182"/>
    <lineage>
        <taxon>Bacteria</taxon>
        <taxon>Pseudomonadati</taxon>
        <taxon>Pseudomonadota</taxon>
        <taxon>Betaproteobacteria</taxon>
        <taxon>Burkholderiales</taxon>
        <taxon>Comamonadaceae</taxon>
        <taxon>Ottowia</taxon>
    </lineage>
</organism>
<evidence type="ECO:0000313" key="4">
    <source>
        <dbReference type="Proteomes" id="UP001549320"/>
    </source>
</evidence>
<accession>A0ABV2QH09</accession>
<dbReference type="PANTHER" id="PTHR42928">
    <property type="entry name" value="TRICARBOXYLATE-BINDING PROTEIN"/>
    <property type="match status" value="1"/>
</dbReference>
<dbReference type="InterPro" id="IPR005064">
    <property type="entry name" value="BUG"/>
</dbReference>
<dbReference type="Pfam" id="PF03401">
    <property type="entry name" value="TctC"/>
    <property type="match status" value="1"/>
</dbReference>
<evidence type="ECO:0000256" key="2">
    <source>
        <dbReference type="SAM" id="SignalP"/>
    </source>
</evidence>
<dbReference type="Gene3D" id="3.40.190.10">
    <property type="entry name" value="Periplasmic binding protein-like II"/>
    <property type="match status" value="1"/>
</dbReference>
<dbReference type="InterPro" id="IPR042100">
    <property type="entry name" value="Bug_dom1"/>
</dbReference>
<gene>
    <name evidence="3" type="ORF">ABIE13_005455</name>
</gene>
<dbReference type="PIRSF" id="PIRSF017082">
    <property type="entry name" value="YflP"/>
    <property type="match status" value="1"/>
</dbReference>
<feature type="signal peptide" evidence="2">
    <location>
        <begin position="1"/>
        <end position="24"/>
    </location>
</feature>
<reference evidence="3 4" key="1">
    <citation type="submission" date="2024-06" db="EMBL/GenBank/DDBJ databases">
        <title>Sorghum-associated microbial communities from plants grown in Nebraska, USA.</title>
        <authorList>
            <person name="Schachtman D."/>
        </authorList>
    </citation>
    <scope>NUCLEOTIDE SEQUENCE [LARGE SCALE GENOMIC DNA]</scope>
    <source>
        <strain evidence="3 4">2709</strain>
    </source>
</reference>
<comment type="similarity">
    <text evidence="1">Belongs to the UPF0065 (bug) family.</text>
</comment>
<dbReference type="RefSeq" id="WP_354449153.1">
    <property type="nucleotide sequence ID" value="NZ_JBEPSH010000016.1"/>
</dbReference>
<evidence type="ECO:0000256" key="1">
    <source>
        <dbReference type="ARBA" id="ARBA00006987"/>
    </source>
</evidence>
<evidence type="ECO:0000313" key="3">
    <source>
        <dbReference type="EMBL" id="MET4580315.1"/>
    </source>
</evidence>
<name>A0ABV2QH09_9BURK</name>
<keyword evidence="3" id="KW-0675">Receptor</keyword>
<protein>
    <submittedName>
        <fullName evidence="3">Tripartite-type tricarboxylate transporter receptor subunit TctC</fullName>
    </submittedName>
</protein>
<dbReference type="PANTHER" id="PTHR42928:SF5">
    <property type="entry name" value="BLR1237 PROTEIN"/>
    <property type="match status" value="1"/>
</dbReference>